<reference evidence="2" key="1">
    <citation type="journal article" date="2019" name="Int. J. Syst. Evol. Microbiol.">
        <title>The Global Catalogue of Microorganisms (GCM) 10K type strain sequencing project: providing services to taxonomists for standard genome sequencing and annotation.</title>
        <authorList>
            <consortium name="The Broad Institute Genomics Platform"/>
            <consortium name="The Broad Institute Genome Sequencing Center for Infectious Disease"/>
            <person name="Wu L."/>
            <person name="Ma J."/>
        </authorList>
    </citation>
    <scope>NUCLEOTIDE SEQUENCE [LARGE SCALE GENOMIC DNA]</scope>
    <source>
        <strain evidence="2">CECT 8482</strain>
    </source>
</reference>
<proteinExistence type="predicted"/>
<organism evidence="1 2">
    <name type="scientific">Paracoccus cavernae</name>
    <dbReference type="NCBI Taxonomy" id="1571207"/>
    <lineage>
        <taxon>Bacteria</taxon>
        <taxon>Pseudomonadati</taxon>
        <taxon>Pseudomonadota</taxon>
        <taxon>Alphaproteobacteria</taxon>
        <taxon>Rhodobacterales</taxon>
        <taxon>Paracoccaceae</taxon>
        <taxon>Paracoccus</taxon>
    </lineage>
</organism>
<evidence type="ECO:0000313" key="2">
    <source>
        <dbReference type="Proteomes" id="UP001243846"/>
    </source>
</evidence>
<evidence type="ECO:0000313" key="1">
    <source>
        <dbReference type="EMBL" id="MDN3713875.1"/>
    </source>
</evidence>
<name>A0ABT8DF55_9RHOB</name>
<comment type="caution">
    <text evidence="1">The sequence shown here is derived from an EMBL/GenBank/DDBJ whole genome shotgun (WGS) entry which is preliminary data.</text>
</comment>
<gene>
    <name evidence="1" type="ORF">QWZ10_22695</name>
</gene>
<keyword evidence="2" id="KW-1185">Reference proteome</keyword>
<protein>
    <submittedName>
        <fullName evidence="1">Uncharacterized protein</fullName>
    </submittedName>
</protein>
<accession>A0ABT8DF55</accession>
<dbReference type="Proteomes" id="UP001243846">
    <property type="component" value="Unassembled WGS sequence"/>
</dbReference>
<dbReference type="EMBL" id="JAUFRC010000003">
    <property type="protein sequence ID" value="MDN3713875.1"/>
    <property type="molecule type" value="Genomic_DNA"/>
</dbReference>
<sequence>MIQTPCPATAREIGSDAAMEDFRHDAGPDGANHAQLLKRFFDCAPRRKNCNIRFIMTDWIHSDRSMSRRHSYYAWNPRKDAET</sequence>